<dbReference type="Pfam" id="PF08241">
    <property type="entry name" value="Methyltransf_11"/>
    <property type="match status" value="1"/>
</dbReference>
<dbReference type="AlphaFoldDB" id="A0A3M8CI92"/>
<dbReference type="RefSeq" id="WP_122908415.1">
    <property type="nucleotide sequence ID" value="NZ_CBCSBE010000001.1"/>
</dbReference>
<dbReference type="OrthoDB" id="43862at2"/>
<evidence type="ECO:0000256" key="3">
    <source>
        <dbReference type="ARBA" id="ARBA00022679"/>
    </source>
</evidence>
<protein>
    <submittedName>
        <fullName evidence="5">SAM-dependent methyltransferase</fullName>
    </submittedName>
</protein>
<dbReference type="PANTHER" id="PTHR44942">
    <property type="entry name" value="METHYLTRANSF_11 DOMAIN-CONTAINING PROTEIN"/>
    <property type="match status" value="1"/>
</dbReference>
<name>A0A3M8CI92_9BACL</name>
<dbReference type="CDD" id="cd02440">
    <property type="entry name" value="AdoMet_MTases"/>
    <property type="match status" value="1"/>
</dbReference>
<dbReference type="PANTHER" id="PTHR44942:SF4">
    <property type="entry name" value="METHYLTRANSFERASE TYPE 11 DOMAIN-CONTAINING PROTEIN"/>
    <property type="match status" value="1"/>
</dbReference>
<organism evidence="5 6">
    <name type="scientific">Brevibacillus invocatus</name>
    <dbReference type="NCBI Taxonomy" id="173959"/>
    <lineage>
        <taxon>Bacteria</taxon>
        <taxon>Bacillati</taxon>
        <taxon>Bacillota</taxon>
        <taxon>Bacilli</taxon>
        <taxon>Bacillales</taxon>
        <taxon>Paenibacillaceae</taxon>
        <taxon>Brevibacillus</taxon>
    </lineage>
</organism>
<evidence type="ECO:0000256" key="1">
    <source>
        <dbReference type="ARBA" id="ARBA00008361"/>
    </source>
</evidence>
<accession>A0A3M8CI92</accession>
<dbReference type="GO" id="GO:0032259">
    <property type="term" value="P:methylation"/>
    <property type="evidence" value="ECO:0007669"/>
    <property type="project" value="UniProtKB-KW"/>
</dbReference>
<keyword evidence="3 5" id="KW-0808">Transferase</keyword>
<dbReference type="Proteomes" id="UP000282028">
    <property type="component" value="Unassembled WGS sequence"/>
</dbReference>
<keyword evidence="6" id="KW-1185">Reference proteome</keyword>
<feature type="domain" description="Methyltransferase type 11" evidence="4">
    <location>
        <begin position="50"/>
        <end position="146"/>
    </location>
</feature>
<dbReference type="InterPro" id="IPR013216">
    <property type="entry name" value="Methyltransf_11"/>
</dbReference>
<dbReference type="InterPro" id="IPR051052">
    <property type="entry name" value="Diverse_substrate_MTase"/>
</dbReference>
<sequence>MEYADERKQAVREQFGKNAEHYVQSQTHAKGDDLKLLVEWLKPQRDWVVLDIATGGGHVARTLSAEVDFVVATDLTRPMLEAAARANQRENATNIMYVEADAEKLPFLDGAFDIVTCRIAAHHFPNPDAFIREVSRVLRVGGSFLFIDNVVPETNEVADFVNTIEKMRDLSHERCLSPREWKKLFEQNQLKATREKENKKKFAFQQWVQRTSESKEQEEEVEQFILQAPDSLRAYLEVQVKDQRVITHQIDEWMVLCQKEGNDRNDK</sequence>
<dbReference type="EMBL" id="RHHR01000010">
    <property type="protein sequence ID" value="RNB75454.1"/>
    <property type="molecule type" value="Genomic_DNA"/>
</dbReference>
<evidence type="ECO:0000313" key="5">
    <source>
        <dbReference type="EMBL" id="RNB75454.1"/>
    </source>
</evidence>
<reference evidence="5 6" key="1">
    <citation type="submission" date="2018-10" db="EMBL/GenBank/DDBJ databases">
        <title>Phylogenomics of Brevibacillus.</title>
        <authorList>
            <person name="Dunlap C."/>
        </authorList>
    </citation>
    <scope>NUCLEOTIDE SEQUENCE [LARGE SCALE GENOMIC DNA]</scope>
    <source>
        <strain evidence="5 6">JCM 12215</strain>
    </source>
</reference>
<evidence type="ECO:0000256" key="2">
    <source>
        <dbReference type="ARBA" id="ARBA00022603"/>
    </source>
</evidence>
<comment type="caution">
    <text evidence="5">The sequence shown here is derived from an EMBL/GenBank/DDBJ whole genome shotgun (WGS) entry which is preliminary data.</text>
</comment>
<keyword evidence="2 5" id="KW-0489">Methyltransferase</keyword>
<dbReference type="Gene3D" id="3.40.50.150">
    <property type="entry name" value="Vaccinia Virus protein VP39"/>
    <property type="match status" value="1"/>
</dbReference>
<evidence type="ECO:0000259" key="4">
    <source>
        <dbReference type="Pfam" id="PF08241"/>
    </source>
</evidence>
<comment type="similarity">
    <text evidence="1">Belongs to the methyltransferase superfamily.</text>
</comment>
<evidence type="ECO:0000313" key="6">
    <source>
        <dbReference type="Proteomes" id="UP000282028"/>
    </source>
</evidence>
<gene>
    <name evidence="5" type="ORF">EDM52_07660</name>
</gene>
<dbReference type="GO" id="GO:0008757">
    <property type="term" value="F:S-adenosylmethionine-dependent methyltransferase activity"/>
    <property type="evidence" value="ECO:0007669"/>
    <property type="project" value="InterPro"/>
</dbReference>
<dbReference type="SUPFAM" id="SSF53335">
    <property type="entry name" value="S-adenosyl-L-methionine-dependent methyltransferases"/>
    <property type="match status" value="1"/>
</dbReference>
<proteinExistence type="inferred from homology"/>
<dbReference type="InterPro" id="IPR029063">
    <property type="entry name" value="SAM-dependent_MTases_sf"/>
</dbReference>